<reference evidence="2" key="2">
    <citation type="submission" date="2014-07" db="EMBL/GenBank/DDBJ databases">
        <authorList>
            <person name="Hull J."/>
        </authorList>
    </citation>
    <scope>NUCLEOTIDE SEQUENCE</scope>
</reference>
<dbReference type="PANTHER" id="PTHR45823">
    <property type="entry name" value="T-SNARE COILED-COIL HOMOLOGY DOMAIN-CONTAINING PROTEIN"/>
    <property type="match status" value="1"/>
</dbReference>
<gene>
    <name evidence="2" type="primary">surE_4</name>
    <name evidence="2" type="ORF">CM83_103604</name>
</gene>
<dbReference type="Pfam" id="PF03732">
    <property type="entry name" value="Retrotrans_gag"/>
    <property type="match status" value="1"/>
</dbReference>
<proteinExistence type="predicted"/>
<dbReference type="InterPro" id="IPR005162">
    <property type="entry name" value="Retrotrans_gag_dom"/>
</dbReference>
<feature type="non-terminal residue" evidence="2">
    <location>
        <position position="127"/>
    </location>
</feature>
<dbReference type="PANTHER" id="PTHR45823:SF1">
    <property type="entry name" value="T-SNARE COILED-COIL HOMOLOGY DOMAIN-CONTAINING PROTEIN"/>
    <property type="match status" value="1"/>
</dbReference>
<protein>
    <submittedName>
        <fullName evidence="2">5'-nucleotidase surE</fullName>
    </submittedName>
</protein>
<evidence type="ECO:0000259" key="1">
    <source>
        <dbReference type="Pfam" id="PF03732"/>
    </source>
</evidence>
<sequence>ISWEEYCTQFTIIANANKWNDKEMGEHLVASLSGPPLIVVHNLPKQHQASFQRLSEAFQLRFGSEHLTSLLHSQLQARKQRESETLAELATDIERLTRGAFPDCPPEAIERIAVKSFVHAIGNAQVK</sequence>
<name>A0A0A9YIJ1_LYGHE</name>
<feature type="non-terminal residue" evidence="2">
    <location>
        <position position="1"/>
    </location>
</feature>
<dbReference type="AlphaFoldDB" id="A0A0A9YIJ1"/>
<reference evidence="2" key="1">
    <citation type="journal article" date="2014" name="PLoS ONE">
        <title>Transcriptome-Based Identification of ABC Transporters in the Western Tarnished Plant Bug Lygus hesperus.</title>
        <authorList>
            <person name="Hull J.J."/>
            <person name="Chaney K."/>
            <person name="Geib S.M."/>
            <person name="Fabrick J.A."/>
            <person name="Brent C.S."/>
            <person name="Walsh D."/>
            <person name="Lavine L.C."/>
        </authorList>
    </citation>
    <scope>NUCLEOTIDE SEQUENCE</scope>
</reference>
<feature type="domain" description="Retrotransposon gag" evidence="1">
    <location>
        <begin position="29"/>
        <end position="99"/>
    </location>
</feature>
<organism evidence="2">
    <name type="scientific">Lygus hesperus</name>
    <name type="common">Western plant bug</name>
    <dbReference type="NCBI Taxonomy" id="30085"/>
    <lineage>
        <taxon>Eukaryota</taxon>
        <taxon>Metazoa</taxon>
        <taxon>Ecdysozoa</taxon>
        <taxon>Arthropoda</taxon>
        <taxon>Hexapoda</taxon>
        <taxon>Insecta</taxon>
        <taxon>Pterygota</taxon>
        <taxon>Neoptera</taxon>
        <taxon>Paraneoptera</taxon>
        <taxon>Hemiptera</taxon>
        <taxon>Heteroptera</taxon>
        <taxon>Panheteroptera</taxon>
        <taxon>Cimicomorpha</taxon>
        <taxon>Miridae</taxon>
        <taxon>Mirini</taxon>
        <taxon>Lygus</taxon>
    </lineage>
</organism>
<accession>A0A0A9YIJ1</accession>
<dbReference type="EMBL" id="GBHO01014259">
    <property type="protein sequence ID" value="JAG29345.1"/>
    <property type="molecule type" value="Transcribed_RNA"/>
</dbReference>
<evidence type="ECO:0000313" key="2">
    <source>
        <dbReference type="EMBL" id="JAG29345.1"/>
    </source>
</evidence>